<comment type="catalytic activity">
    <reaction evidence="9">
        <text>D-ribose + ATP = D-ribose 5-phosphate + ADP + H(+)</text>
        <dbReference type="Rhea" id="RHEA:13697"/>
        <dbReference type="ChEBI" id="CHEBI:15378"/>
        <dbReference type="ChEBI" id="CHEBI:30616"/>
        <dbReference type="ChEBI" id="CHEBI:47013"/>
        <dbReference type="ChEBI" id="CHEBI:78346"/>
        <dbReference type="ChEBI" id="CHEBI:456216"/>
        <dbReference type="EC" id="2.7.1.15"/>
    </reaction>
</comment>
<feature type="domain" description="Carbohydrate kinase PfkB" evidence="10">
    <location>
        <begin position="41"/>
        <end position="324"/>
    </location>
</feature>
<keyword evidence="9" id="KW-0963">Cytoplasm</keyword>
<evidence type="ECO:0000313" key="11">
    <source>
        <dbReference type="EMBL" id="SHJ82631.1"/>
    </source>
</evidence>
<evidence type="ECO:0000256" key="7">
    <source>
        <dbReference type="ARBA" id="ARBA00022958"/>
    </source>
</evidence>
<keyword evidence="5 9" id="KW-0067">ATP-binding</keyword>
<feature type="binding site" evidence="9">
    <location>
        <position position="312"/>
    </location>
    <ligand>
        <name>K(+)</name>
        <dbReference type="ChEBI" id="CHEBI:29103"/>
    </ligand>
</feature>
<comment type="subcellular location">
    <subcellularLocation>
        <location evidence="9">Cytoplasm</location>
    </subcellularLocation>
</comment>
<evidence type="ECO:0000256" key="9">
    <source>
        <dbReference type="HAMAP-Rule" id="MF_01987"/>
    </source>
</evidence>
<comment type="caution">
    <text evidence="9">Lacks conserved residue(s) required for the propagation of feature annotation.</text>
</comment>
<dbReference type="STRING" id="1121950.SAMN02745243_01481"/>
<evidence type="ECO:0000256" key="1">
    <source>
        <dbReference type="ARBA" id="ARBA00022679"/>
    </source>
</evidence>
<dbReference type="Pfam" id="PF00294">
    <property type="entry name" value="PfkB"/>
    <property type="match status" value="1"/>
</dbReference>
<feature type="binding site" evidence="9">
    <location>
        <begin position="250"/>
        <end position="255"/>
    </location>
    <ligand>
        <name>ATP</name>
        <dbReference type="ChEBI" id="CHEBI:30616"/>
    </ligand>
</feature>
<dbReference type="EMBL" id="FQZY01000018">
    <property type="protein sequence ID" value="SHJ82631.1"/>
    <property type="molecule type" value="Genomic_DNA"/>
</dbReference>
<protein>
    <recommendedName>
        <fullName evidence="9">Ribokinase</fullName>
        <shortName evidence="9">RK</shortName>
        <ecNumber evidence="9">2.7.1.15</ecNumber>
    </recommendedName>
</protein>
<feature type="binding site" evidence="9">
    <location>
        <position position="315"/>
    </location>
    <ligand>
        <name>K(+)</name>
        <dbReference type="ChEBI" id="CHEBI:29103"/>
    </ligand>
</feature>
<keyword evidence="1 9" id="KW-0808">Transferase</keyword>
<dbReference type="PRINTS" id="PR00990">
    <property type="entry name" value="RIBOKINASE"/>
</dbReference>
<dbReference type="InterPro" id="IPR002139">
    <property type="entry name" value="Ribo/fructo_kinase"/>
</dbReference>
<gene>
    <name evidence="9" type="primary">rbsK</name>
    <name evidence="11" type="ORF">SAMN02745243_01481</name>
</gene>
<feature type="binding site" evidence="9">
    <location>
        <position position="175"/>
    </location>
    <ligand>
        <name>substrate</name>
    </ligand>
</feature>
<dbReference type="SUPFAM" id="SSF53613">
    <property type="entry name" value="Ribokinase-like"/>
    <property type="match status" value="1"/>
</dbReference>
<dbReference type="Proteomes" id="UP000184301">
    <property type="component" value="Unassembled WGS sequence"/>
</dbReference>
<dbReference type="GO" id="GO:0005524">
    <property type="term" value="F:ATP binding"/>
    <property type="evidence" value="ECO:0007669"/>
    <property type="project" value="UniProtKB-UniRule"/>
</dbReference>
<dbReference type="GO" id="GO:0004747">
    <property type="term" value="F:ribokinase activity"/>
    <property type="evidence" value="ECO:0007669"/>
    <property type="project" value="UniProtKB-UniRule"/>
</dbReference>
<evidence type="ECO:0000256" key="4">
    <source>
        <dbReference type="ARBA" id="ARBA00022777"/>
    </source>
</evidence>
<comment type="cofactor">
    <cofactor evidence="9">
        <name>Mg(2+)</name>
        <dbReference type="ChEBI" id="CHEBI:18420"/>
    </cofactor>
    <text evidence="9">Requires a divalent cation, most likely magnesium in vivo, as an electrophilic catalyst to aid phosphoryl group transfer. It is the chelate of the metal and the nucleotide that is the actual substrate.</text>
</comment>
<organism evidence="11 12">
    <name type="scientific">Hespellia stercorisuis DSM 15480</name>
    <dbReference type="NCBI Taxonomy" id="1121950"/>
    <lineage>
        <taxon>Bacteria</taxon>
        <taxon>Bacillati</taxon>
        <taxon>Bacillota</taxon>
        <taxon>Clostridia</taxon>
        <taxon>Lachnospirales</taxon>
        <taxon>Lachnospiraceae</taxon>
        <taxon>Hespellia</taxon>
    </lineage>
</organism>
<evidence type="ECO:0000259" key="10">
    <source>
        <dbReference type="Pfam" id="PF00294"/>
    </source>
</evidence>
<dbReference type="GO" id="GO:0005737">
    <property type="term" value="C:cytoplasm"/>
    <property type="evidence" value="ECO:0007669"/>
    <property type="project" value="UniProtKB-SubCell"/>
</dbReference>
<keyword evidence="4 9" id="KW-0418">Kinase</keyword>
<dbReference type="PANTHER" id="PTHR10584:SF166">
    <property type="entry name" value="RIBOKINASE"/>
    <property type="match status" value="1"/>
</dbReference>
<evidence type="ECO:0000256" key="2">
    <source>
        <dbReference type="ARBA" id="ARBA00022723"/>
    </source>
</evidence>
<keyword evidence="12" id="KW-1185">Reference proteome</keyword>
<keyword evidence="7 9" id="KW-0630">Potassium</keyword>
<dbReference type="InterPro" id="IPR011877">
    <property type="entry name" value="Ribokinase"/>
</dbReference>
<dbReference type="CDD" id="cd01174">
    <property type="entry name" value="ribokinase"/>
    <property type="match status" value="1"/>
</dbReference>
<dbReference type="GO" id="GO:0019303">
    <property type="term" value="P:D-ribose catabolic process"/>
    <property type="evidence" value="ECO:0007669"/>
    <property type="project" value="UniProtKB-UniRule"/>
</dbReference>
<keyword evidence="3 9" id="KW-0547">Nucleotide-binding</keyword>
<dbReference type="PANTHER" id="PTHR10584">
    <property type="entry name" value="SUGAR KINASE"/>
    <property type="match status" value="1"/>
</dbReference>
<accession>A0A1M6MGN1</accession>
<comment type="pathway">
    <text evidence="9">Carbohydrate metabolism; D-ribose degradation; D-ribose 5-phosphate from beta-D-ribopyranose: step 2/2.</text>
</comment>
<feature type="binding site" evidence="9">
    <location>
        <position position="276"/>
    </location>
    <ligand>
        <name>K(+)</name>
        <dbReference type="ChEBI" id="CHEBI:29103"/>
    </ligand>
</feature>
<sequence>MLKEGMRKYFSSLFKKTKNQKGFQHIVGNVGNPAKGGDELKVLNFGSLNYDYVYNVDHMVRPGETLCSGGMNTFGGGKGLNQSIALAKAGVPVYHAGVIGEDGGMFLDICKESNVDTTYIRTLEGRSGHTIIQVDKNAQNCILLYGGTNRRVTKEMVDSVLSDFGEGDILLLQNEINEMPYIIDKAYEKKMTIALNPSPYDSALDDCDFHKVSIFLMNEIEGEMMTGHKNPDEILDYMMQEFPDSKVVLTLGGDGVRYRDKDQAFAQGIFKVQAVDTTAAGDTFTGYFIGGLLADMPVPAILERCAKASAIAVSRAGATTSIPTVEEVETIQL</sequence>
<comment type="subunit">
    <text evidence="9">Homodimer.</text>
</comment>
<comment type="activity regulation">
    <text evidence="9">Activated by a monovalent cation that binds near, but not in, the active site. The most likely occupant of the site in vivo is potassium. Ion binding induces a conformational change that may alter substrate affinity.</text>
</comment>
<feature type="binding site" evidence="9">
    <location>
        <begin position="49"/>
        <end position="51"/>
    </location>
    <ligand>
        <name>substrate</name>
    </ligand>
</feature>
<name>A0A1M6MGN1_9FIRM</name>
<comment type="similarity">
    <text evidence="9">Belongs to the carbohydrate kinase PfkB family. Ribokinase subfamily.</text>
</comment>
<dbReference type="InterPro" id="IPR029056">
    <property type="entry name" value="Ribokinase-like"/>
</dbReference>
<dbReference type="HAMAP" id="MF_01987">
    <property type="entry name" value="Ribokinase"/>
    <property type="match status" value="1"/>
</dbReference>
<evidence type="ECO:0000313" key="12">
    <source>
        <dbReference type="Proteomes" id="UP000184301"/>
    </source>
</evidence>
<evidence type="ECO:0000256" key="6">
    <source>
        <dbReference type="ARBA" id="ARBA00022842"/>
    </source>
</evidence>
<dbReference type="GO" id="GO:0046872">
    <property type="term" value="F:metal ion binding"/>
    <property type="evidence" value="ECO:0007669"/>
    <property type="project" value="UniProtKB-KW"/>
</dbReference>
<feature type="binding site" evidence="9">
    <location>
        <begin position="77"/>
        <end position="81"/>
    </location>
    <ligand>
        <name>substrate</name>
    </ligand>
</feature>
<evidence type="ECO:0000256" key="5">
    <source>
        <dbReference type="ARBA" id="ARBA00022840"/>
    </source>
</evidence>
<feature type="binding site" evidence="9">
    <location>
        <begin position="281"/>
        <end position="282"/>
    </location>
    <ligand>
        <name>ATP</name>
        <dbReference type="ChEBI" id="CHEBI:30616"/>
    </ligand>
</feature>
<feature type="binding site" evidence="9">
    <location>
        <position position="282"/>
    </location>
    <ligand>
        <name>substrate</name>
    </ligand>
</feature>
<dbReference type="UniPathway" id="UPA00916">
    <property type="reaction ID" value="UER00889"/>
</dbReference>
<feature type="binding site" evidence="9">
    <location>
        <position position="278"/>
    </location>
    <ligand>
        <name>K(+)</name>
        <dbReference type="ChEBI" id="CHEBI:29103"/>
    </ligand>
</feature>
<keyword evidence="8 9" id="KW-0119">Carbohydrate metabolism</keyword>
<dbReference type="AlphaFoldDB" id="A0A1M6MGN1"/>
<keyword evidence="6 9" id="KW-0460">Magnesium</keyword>
<keyword evidence="2 9" id="KW-0479">Metal-binding</keyword>
<dbReference type="InterPro" id="IPR011611">
    <property type="entry name" value="PfkB_dom"/>
</dbReference>
<dbReference type="EC" id="2.7.1.15" evidence="9"/>
<feature type="binding site" evidence="9">
    <location>
        <position position="218"/>
    </location>
    <ligand>
        <name>ATP</name>
        <dbReference type="ChEBI" id="CHEBI:30616"/>
    </ligand>
</feature>
<feature type="binding site" evidence="9">
    <location>
        <position position="321"/>
    </location>
    <ligand>
        <name>K(+)</name>
        <dbReference type="ChEBI" id="CHEBI:29103"/>
    </ligand>
</feature>
<reference evidence="11 12" key="1">
    <citation type="submission" date="2016-11" db="EMBL/GenBank/DDBJ databases">
        <authorList>
            <person name="Jaros S."/>
            <person name="Januszkiewicz K."/>
            <person name="Wedrychowicz H."/>
        </authorList>
    </citation>
    <scope>NUCLEOTIDE SEQUENCE [LARGE SCALE GENOMIC DNA]</scope>
    <source>
        <strain evidence="11 12">DSM 15480</strain>
    </source>
</reference>
<evidence type="ECO:0000256" key="3">
    <source>
        <dbReference type="ARBA" id="ARBA00022741"/>
    </source>
</evidence>
<evidence type="ECO:0000256" key="8">
    <source>
        <dbReference type="ARBA" id="ARBA00023277"/>
    </source>
</evidence>
<proteinExistence type="inferred from homology"/>
<dbReference type="Gene3D" id="3.40.1190.20">
    <property type="match status" value="1"/>
</dbReference>
<comment type="function">
    <text evidence="9">Catalyzes the phosphorylation of ribose at O-5 in a reaction requiring ATP and magnesium. The resulting D-ribose-5-phosphate can then be used either for sythesis of nucleotides, histidine, and tryptophan, or as a component of the pentose phosphate pathway.</text>
</comment>
<feature type="active site" description="Proton acceptor" evidence="9">
    <location>
        <position position="282"/>
    </location>
</feature>
<feature type="binding site" evidence="9">
    <location>
        <position position="317"/>
    </location>
    <ligand>
        <name>K(+)</name>
        <dbReference type="ChEBI" id="CHEBI:29103"/>
    </ligand>
</feature>